<dbReference type="STRING" id="180332.GCA_000797495_05789"/>
<dbReference type="GO" id="GO:0004789">
    <property type="term" value="F:thiamine-phosphate diphosphorylase activity"/>
    <property type="evidence" value="ECO:0007669"/>
    <property type="project" value="TreeGrafter"/>
</dbReference>
<evidence type="ECO:0000256" key="1">
    <source>
        <dbReference type="ARBA" id="ARBA00004948"/>
    </source>
</evidence>
<comment type="pathway">
    <text evidence="1">Cofactor biosynthesis; thiamine diphosphate biosynthesis.</text>
</comment>
<dbReference type="RefSeq" id="WP_044297490.1">
    <property type="nucleotide sequence ID" value="NZ_JTGN01000018.1"/>
</dbReference>
<dbReference type="AlphaFoldDB" id="A0A4U8Q3M5"/>
<keyword evidence="5" id="KW-1185">Reference proteome</keyword>
<dbReference type="EMBL" id="QGQD01000078">
    <property type="protein sequence ID" value="TLC98978.1"/>
    <property type="molecule type" value="Genomic_DNA"/>
</dbReference>
<organism evidence="4 5">
    <name type="scientific">Robinsoniella peoriensis</name>
    <dbReference type="NCBI Taxonomy" id="180332"/>
    <lineage>
        <taxon>Bacteria</taxon>
        <taxon>Bacillati</taxon>
        <taxon>Bacillota</taxon>
        <taxon>Clostridia</taxon>
        <taxon>Lachnospirales</taxon>
        <taxon>Lachnospiraceae</taxon>
        <taxon>Robinsoniella</taxon>
    </lineage>
</organism>
<reference evidence="4 5" key="1">
    <citation type="journal article" date="2019" name="Anaerobe">
        <title>Detection of Robinsoniella peoriensis in multiple bone samples of a trauma patient.</title>
        <authorList>
            <person name="Schrottner P."/>
            <person name="Hartwich K."/>
            <person name="Bunk B."/>
            <person name="Schober I."/>
            <person name="Helbig S."/>
            <person name="Rudolph W.W."/>
            <person name="Gunzer F."/>
        </authorList>
    </citation>
    <scope>NUCLEOTIDE SEQUENCE [LARGE SCALE GENOMIC DNA]</scope>
    <source>
        <strain evidence="4 5">DSM 106044</strain>
    </source>
</reference>
<name>A0A4U8Q3M5_9FIRM</name>
<dbReference type="InterPro" id="IPR036206">
    <property type="entry name" value="ThiamineP_synth_sf"/>
</dbReference>
<gene>
    <name evidence="4" type="primary">tenI</name>
    <name evidence="4" type="ORF">DSM106044_04122</name>
</gene>
<sequence>MYLCITNRKLCTGNFLTKIRELADRQEIEKIVLREKDLSSDDYEALAEKCKEICQEYGKPLVINQFIETAQKLQNPEVQISMEMLRKYTGNTVQQRVNTGAGSTCNLHSTVLGEFQAVGVSVHSAPEAEEAQLLGAGYLIAGHIFQTDCKKGIPGRGLAFLEEVCQKVSIPVYAIGGISPDNIQEVIRAGAKGGCMMSGFMR</sequence>
<dbReference type="Pfam" id="PF02581">
    <property type="entry name" value="TMP-TENI"/>
    <property type="match status" value="2"/>
</dbReference>
<evidence type="ECO:0000259" key="3">
    <source>
        <dbReference type="Pfam" id="PF02581"/>
    </source>
</evidence>
<feature type="domain" description="Thiamine phosphate synthase/TenI" evidence="3">
    <location>
        <begin position="4"/>
        <end position="82"/>
    </location>
</feature>
<dbReference type="Proteomes" id="UP000306509">
    <property type="component" value="Unassembled WGS sequence"/>
</dbReference>
<evidence type="ECO:0000313" key="5">
    <source>
        <dbReference type="Proteomes" id="UP000306509"/>
    </source>
</evidence>
<dbReference type="PANTHER" id="PTHR20857">
    <property type="entry name" value="THIAMINE-PHOSPHATE PYROPHOSPHORYLASE"/>
    <property type="match status" value="1"/>
</dbReference>
<dbReference type="SUPFAM" id="SSF51391">
    <property type="entry name" value="Thiamin phosphate synthase"/>
    <property type="match status" value="1"/>
</dbReference>
<keyword evidence="2" id="KW-0784">Thiamine biosynthesis</keyword>
<dbReference type="GO" id="GO:0009228">
    <property type="term" value="P:thiamine biosynthetic process"/>
    <property type="evidence" value="ECO:0007669"/>
    <property type="project" value="UniProtKB-KW"/>
</dbReference>
<dbReference type="CDD" id="cd00564">
    <property type="entry name" value="TMP_TenI"/>
    <property type="match status" value="1"/>
</dbReference>
<dbReference type="InterPro" id="IPR022998">
    <property type="entry name" value="ThiamineP_synth_TenI"/>
</dbReference>
<dbReference type="GO" id="GO:0005737">
    <property type="term" value="C:cytoplasm"/>
    <property type="evidence" value="ECO:0007669"/>
    <property type="project" value="TreeGrafter"/>
</dbReference>
<dbReference type="PANTHER" id="PTHR20857:SF15">
    <property type="entry name" value="THIAMINE-PHOSPHATE SYNTHASE"/>
    <property type="match status" value="1"/>
</dbReference>
<evidence type="ECO:0000256" key="2">
    <source>
        <dbReference type="ARBA" id="ARBA00022977"/>
    </source>
</evidence>
<feature type="domain" description="Thiamine phosphate synthase/TenI" evidence="3">
    <location>
        <begin position="111"/>
        <end position="199"/>
    </location>
</feature>
<accession>A0A4U8Q3M5</accession>
<comment type="caution">
    <text evidence="4">The sequence shown here is derived from an EMBL/GenBank/DDBJ whole genome shotgun (WGS) entry which is preliminary data.</text>
</comment>
<dbReference type="InterPro" id="IPR013785">
    <property type="entry name" value="Aldolase_TIM"/>
</dbReference>
<evidence type="ECO:0000313" key="4">
    <source>
        <dbReference type="EMBL" id="TLC98978.1"/>
    </source>
</evidence>
<dbReference type="Gene3D" id="3.20.20.70">
    <property type="entry name" value="Aldolase class I"/>
    <property type="match status" value="1"/>
</dbReference>
<protein>
    <submittedName>
        <fullName evidence="4">Regulatory protein TenI</fullName>
    </submittedName>
</protein>
<proteinExistence type="predicted"/>